<sequence>MKILITGGAGFVGSNLAHFLAGKGHEIHVVDDLSEGNIQNIEDLIAAGKCKFHRENAFHTEIKSDIIYHLACQKMIYSIRKPREDLYANTATTVNILELARKQDIPVVFTSTGSVYGNPTVFPTPEDYPPDPESPYGVSKWAAEEYCKLYHKMYGLNVVIARLFSVYGPRQRFIGVIPKFIKQTLEGKPMTVEGDGTQSRTFTYVDDCVEVLILLSEKGVPGEVYNIAGEKPYSIAQISKTIADLYGDYGIKFVSRKKGDLDQIHPSTEKIRALGWRPKIDMETGIRKTMEWIKNG</sequence>
<dbReference type="AlphaFoldDB" id="A0A0F9QRN1"/>
<dbReference type="Gene3D" id="3.40.50.720">
    <property type="entry name" value="NAD(P)-binding Rossmann-like Domain"/>
    <property type="match status" value="1"/>
</dbReference>
<feature type="domain" description="NAD-dependent epimerase/dehydratase" evidence="2">
    <location>
        <begin position="3"/>
        <end position="228"/>
    </location>
</feature>
<accession>A0A0F9QRN1</accession>
<dbReference type="InterPro" id="IPR001509">
    <property type="entry name" value="Epimerase_deHydtase"/>
</dbReference>
<evidence type="ECO:0000259" key="2">
    <source>
        <dbReference type="Pfam" id="PF01370"/>
    </source>
</evidence>
<reference evidence="3" key="1">
    <citation type="journal article" date="2015" name="Nature">
        <title>Complex archaea that bridge the gap between prokaryotes and eukaryotes.</title>
        <authorList>
            <person name="Spang A."/>
            <person name="Saw J.H."/>
            <person name="Jorgensen S.L."/>
            <person name="Zaremba-Niedzwiedzka K."/>
            <person name="Martijn J."/>
            <person name="Lind A.E."/>
            <person name="van Eijk R."/>
            <person name="Schleper C."/>
            <person name="Guy L."/>
            <person name="Ettema T.J."/>
        </authorList>
    </citation>
    <scope>NUCLEOTIDE SEQUENCE</scope>
</reference>
<evidence type="ECO:0000313" key="3">
    <source>
        <dbReference type="EMBL" id="KKN07873.1"/>
    </source>
</evidence>
<dbReference type="EMBL" id="LAZR01004517">
    <property type="protein sequence ID" value="KKN07873.1"/>
    <property type="molecule type" value="Genomic_DNA"/>
</dbReference>
<comment type="caution">
    <text evidence="3">The sequence shown here is derived from an EMBL/GenBank/DDBJ whole genome shotgun (WGS) entry which is preliminary data.</text>
</comment>
<gene>
    <name evidence="3" type="ORF">LCGC14_1062460</name>
</gene>
<dbReference type="Pfam" id="PF01370">
    <property type="entry name" value="Epimerase"/>
    <property type="match status" value="1"/>
</dbReference>
<proteinExistence type="inferred from homology"/>
<evidence type="ECO:0000256" key="1">
    <source>
        <dbReference type="ARBA" id="ARBA00007637"/>
    </source>
</evidence>
<name>A0A0F9QRN1_9ZZZZ</name>
<organism evidence="3">
    <name type="scientific">marine sediment metagenome</name>
    <dbReference type="NCBI Taxonomy" id="412755"/>
    <lineage>
        <taxon>unclassified sequences</taxon>
        <taxon>metagenomes</taxon>
        <taxon>ecological metagenomes</taxon>
    </lineage>
</organism>
<protein>
    <recommendedName>
        <fullName evidence="2">NAD-dependent epimerase/dehydratase domain-containing protein</fullName>
    </recommendedName>
</protein>
<dbReference type="SUPFAM" id="SSF51735">
    <property type="entry name" value="NAD(P)-binding Rossmann-fold domains"/>
    <property type="match status" value="1"/>
</dbReference>
<dbReference type="PANTHER" id="PTHR43000">
    <property type="entry name" value="DTDP-D-GLUCOSE 4,6-DEHYDRATASE-RELATED"/>
    <property type="match status" value="1"/>
</dbReference>
<dbReference type="InterPro" id="IPR036291">
    <property type="entry name" value="NAD(P)-bd_dom_sf"/>
</dbReference>
<comment type="similarity">
    <text evidence="1">Belongs to the NAD(P)-dependent epimerase/dehydratase family.</text>
</comment>